<sequence>MSVIEANQPETTSEAVVFSDDLIIPPTTEATSSIHIIKAIPNEKTKGENSYVNTSNIEEYNTLFANRYSVEDDEYKLNAERGIGAPHIQHNYYPRDNSFQNRRGSNDRRNWNRNDSRGRDNRPSWNRNDSRGGYHTNNSHNSSKDYRNDNNYDRKRHHQDDRHQDNYGKRNNNSRY</sequence>
<evidence type="ECO:0000313" key="2">
    <source>
        <dbReference type="WBParaSite" id="RSKR_0001076800.1"/>
    </source>
</evidence>
<proteinExistence type="predicted"/>
<protein>
    <submittedName>
        <fullName evidence="2">Btz domain-containing protein</fullName>
    </submittedName>
</protein>
<evidence type="ECO:0000313" key="1">
    <source>
        <dbReference type="Proteomes" id="UP000095286"/>
    </source>
</evidence>
<dbReference type="Proteomes" id="UP000095286">
    <property type="component" value="Unplaced"/>
</dbReference>
<dbReference type="WBParaSite" id="RSKR_0001076800.1">
    <property type="protein sequence ID" value="RSKR_0001076800.1"/>
    <property type="gene ID" value="RSKR_0001076800"/>
</dbReference>
<accession>A0AC35UES4</accession>
<organism evidence="1 2">
    <name type="scientific">Rhabditophanes sp. KR3021</name>
    <dbReference type="NCBI Taxonomy" id="114890"/>
    <lineage>
        <taxon>Eukaryota</taxon>
        <taxon>Metazoa</taxon>
        <taxon>Ecdysozoa</taxon>
        <taxon>Nematoda</taxon>
        <taxon>Chromadorea</taxon>
        <taxon>Rhabditida</taxon>
        <taxon>Tylenchina</taxon>
        <taxon>Panagrolaimomorpha</taxon>
        <taxon>Strongyloidoidea</taxon>
        <taxon>Alloionematidae</taxon>
        <taxon>Rhabditophanes</taxon>
    </lineage>
</organism>
<name>A0AC35UES4_9BILA</name>
<reference evidence="2" key="1">
    <citation type="submission" date="2016-11" db="UniProtKB">
        <authorList>
            <consortium name="WormBaseParasite"/>
        </authorList>
    </citation>
    <scope>IDENTIFICATION</scope>
    <source>
        <strain evidence="2">KR3021</strain>
    </source>
</reference>